<comment type="caution">
    <text evidence="3">The sequence shown here is derived from an EMBL/GenBank/DDBJ whole genome shotgun (WGS) entry which is preliminary data.</text>
</comment>
<organism evidence="3 4">
    <name type="scientific">Micromonospora palomenae</name>
    <dbReference type="NCBI Taxonomy" id="1461247"/>
    <lineage>
        <taxon>Bacteria</taxon>
        <taxon>Bacillati</taxon>
        <taxon>Actinomycetota</taxon>
        <taxon>Actinomycetes</taxon>
        <taxon>Micromonosporales</taxon>
        <taxon>Micromonosporaceae</taxon>
        <taxon>Micromonospora</taxon>
    </lineage>
</organism>
<reference evidence="3 4" key="1">
    <citation type="submission" date="2019-06" db="EMBL/GenBank/DDBJ databases">
        <title>Sequencing the genomes of 1000 actinobacteria strains.</title>
        <authorList>
            <person name="Klenk H.-P."/>
        </authorList>
    </citation>
    <scope>NUCLEOTIDE SEQUENCE [LARGE SCALE GENOMIC DNA]</scope>
    <source>
        <strain evidence="3 4">DSM 102131</strain>
    </source>
</reference>
<name>A0A561WEL4_9ACTN</name>
<feature type="transmembrane region" description="Helical" evidence="2">
    <location>
        <begin position="41"/>
        <end position="65"/>
    </location>
</feature>
<gene>
    <name evidence="3" type="ORF">FHX75_12836</name>
</gene>
<feature type="region of interest" description="Disordered" evidence="1">
    <location>
        <begin position="1"/>
        <end position="36"/>
    </location>
</feature>
<feature type="compositionally biased region" description="Basic and acidic residues" evidence="1">
    <location>
        <begin position="1"/>
        <end position="11"/>
    </location>
</feature>
<proteinExistence type="predicted"/>
<sequence length="75" mass="7648">MTSHDEGRADEEPPGPDVPSPEPEPGAEPEPEAAAARRGPAWLIVGVVAATLLICCCSAVVGLALSWSAGLLDSR</sequence>
<evidence type="ECO:0000313" key="3">
    <source>
        <dbReference type="EMBL" id="TWG22314.1"/>
    </source>
</evidence>
<accession>A0A561WEL4</accession>
<keyword evidence="2" id="KW-0812">Transmembrane</keyword>
<dbReference type="AlphaFoldDB" id="A0A561WEL4"/>
<dbReference type="EMBL" id="VIXA01000002">
    <property type="protein sequence ID" value="TWG22314.1"/>
    <property type="molecule type" value="Genomic_DNA"/>
</dbReference>
<keyword evidence="2" id="KW-1133">Transmembrane helix</keyword>
<protein>
    <submittedName>
        <fullName evidence="3">Uncharacterized protein</fullName>
    </submittedName>
</protein>
<keyword evidence="2" id="KW-0472">Membrane</keyword>
<dbReference type="OrthoDB" id="9969167at2"/>
<evidence type="ECO:0000256" key="2">
    <source>
        <dbReference type="SAM" id="Phobius"/>
    </source>
</evidence>
<evidence type="ECO:0000256" key="1">
    <source>
        <dbReference type="SAM" id="MobiDB-lite"/>
    </source>
</evidence>
<dbReference type="RefSeq" id="WP_154940481.1">
    <property type="nucleotide sequence ID" value="NZ_VIXA01000002.1"/>
</dbReference>
<dbReference type="Proteomes" id="UP000319927">
    <property type="component" value="Unassembled WGS sequence"/>
</dbReference>
<feature type="compositionally biased region" description="Pro residues" evidence="1">
    <location>
        <begin position="15"/>
        <end position="24"/>
    </location>
</feature>
<keyword evidence="4" id="KW-1185">Reference proteome</keyword>
<evidence type="ECO:0000313" key="4">
    <source>
        <dbReference type="Proteomes" id="UP000319927"/>
    </source>
</evidence>